<dbReference type="Proteomes" id="UP001501725">
    <property type="component" value="Unassembled WGS sequence"/>
</dbReference>
<dbReference type="PANTHER" id="PTHR22604">
    <property type="entry name" value="OXIDOREDUCTASES"/>
    <property type="match status" value="1"/>
</dbReference>
<sequence length="324" mass="35492">MKWGILGAANIALRSVIPAIKGIEANEVVAIASRSQATADAAAQPFGCAGVEGYQALLDRNDIEVVYIPLPNSLHYEWVTKALEAGKHVLVEKSAFVNLREAESAVALARSKGLAIVENFQFQHHSQHRTVKGLLQDGAIGELRSIRSSFGFPPFGGDANIRYKPELGGGALLDSGAYVLKATSFLFGGNFEVQAAHLTYNEQYGVDWFGGAFLVDKEQGLFSEVAWGFENFYQCNYELWGSKGKLTATRAFTAKADFKPSVILEQNGKTEELVLEADDHFHNMLTHVNRIVAEKNTEEELNKILVQARLLDGVQRLGGFRTMG</sequence>
<evidence type="ECO:0000256" key="1">
    <source>
        <dbReference type="ARBA" id="ARBA00010928"/>
    </source>
</evidence>
<organism evidence="5 6">
    <name type="scientific">Flaviaesturariibacter amylovorans</name>
    <dbReference type="NCBI Taxonomy" id="1084520"/>
    <lineage>
        <taxon>Bacteria</taxon>
        <taxon>Pseudomonadati</taxon>
        <taxon>Bacteroidota</taxon>
        <taxon>Chitinophagia</taxon>
        <taxon>Chitinophagales</taxon>
        <taxon>Chitinophagaceae</taxon>
        <taxon>Flaviaestuariibacter</taxon>
    </lineage>
</organism>
<dbReference type="Gene3D" id="3.40.50.720">
    <property type="entry name" value="NAD(P)-binding Rossmann-like Domain"/>
    <property type="match status" value="1"/>
</dbReference>
<keyword evidence="6" id="KW-1185">Reference proteome</keyword>
<evidence type="ECO:0000259" key="3">
    <source>
        <dbReference type="Pfam" id="PF01408"/>
    </source>
</evidence>
<dbReference type="InterPro" id="IPR036291">
    <property type="entry name" value="NAD(P)-bd_dom_sf"/>
</dbReference>
<dbReference type="Pfam" id="PF22725">
    <property type="entry name" value="GFO_IDH_MocA_C3"/>
    <property type="match status" value="1"/>
</dbReference>
<dbReference type="InterPro" id="IPR055170">
    <property type="entry name" value="GFO_IDH_MocA-like_dom"/>
</dbReference>
<dbReference type="InterPro" id="IPR000683">
    <property type="entry name" value="Gfo/Idh/MocA-like_OxRdtase_N"/>
</dbReference>
<evidence type="ECO:0000259" key="4">
    <source>
        <dbReference type="Pfam" id="PF22725"/>
    </source>
</evidence>
<dbReference type="EMBL" id="BAABGY010000002">
    <property type="protein sequence ID" value="GAA4321394.1"/>
    <property type="molecule type" value="Genomic_DNA"/>
</dbReference>
<comment type="similarity">
    <text evidence="1">Belongs to the Gfo/Idh/MocA family.</text>
</comment>
<accession>A0ABP8GCG2</accession>
<keyword evidence="2" id="KW-0560">Oxidoreductase</keyword>
<feature type="domain" description="GFO/IDH/MocA-like oxidoreductase" evidence="4">
    <location>
        <begin position="128"/>
        <end position="246"/>
    </location>
</feature>
<dbReference type="PANTHER" id="PTHR22604:SF105">
    <property type="entry name" value="TRANS-1,2-DIHYDROBENZENE-1,2-DIOL DEHYDROGENASE"/>
    <property type="match status" value="1"/>
</dbReference>
<comment type="caution">
    <text evidence="5">The sequence shown here is derived from an EMBL/GenBank/DDBJ whole genome shotgun (WGS) entry which is preliminary data.</text>
</comment>
<gene>
    <name evidence="5" type="ORF">GCM10023184_07130</name>
</gene>
<protein>
    <submittedName>
        <fullName evidence="5">Gfo/Idh/MocA family oxidoreductase</fullName>
    </submittedName>
</protein>
<proteinExistence type="inferred from homology"/>
<feature type="domain" description="Gfo/Idh/MocA-like oxidoreductase N-terminal" evidence="3">
    <location>
        <begin position="2"/>
        <end position="117"/>
    </location>
</feature>
<evidence type="ECO:0000313" key="5">
    <source>
        <dbReference type="EMBL" id="GAA4321394.1"/>
    </source>
</evidence>
<name>A0ABP8GCG2_9BACT</name>
<dbReference type="Pfam" id="PF01408">
    <property type="entry name" value="GFO_IDH_MocA"/>
    <property type="match status" value="1"/>
</dbReference>
<evidence type="ECO:0000256" key="2">
    <source>
        <dbReference type="ARBA" id="ARBA00023002"/>
    </source>
</evidence>
<dbReference type="Gene3D" id="3.30.360.10">
    <property type="entry name" value="Dihydrodipicolinate Reductase, domain 2"/>
    <property type="match status" value="1"/>
</dbReference>
<evidence type="ECO:0000313" key="6">
    <source>
        <dbReference type="Proteomes" id="UP001501725"/>
    </source>
</evidence>
<dbReference type="RefSeq" id="WP_345253447.1">
    <property type="nucleotide sequence ID" value="NZ_BAABGY010000002.1"/>
</dbReference>
<reference evidence="6" key="1">
    <citation type="journal article" date="2019" name="Int. J. Syst. Evol. Microbiol.">
        <title>The Global Catalogue of Microorganisms (GCM) 10K type strain sequencing project: providing services to taxonomists for standard genome sequencing and annotation.</title>
        <authorList>
            <consortium name="The Broad Institute Genomics Platform"/>
            <consortium name="The Broad Institute Genome Sequencing Center for Infectious Disease"/>
            <person name="Wu L."/>
            <person name="Ma J."/>
        </authorList>
    </citation>
    <scope>NUCLEOTIDE SEQUENCE [LARGE SCALE GENOMIC DNA]</scope>
    <source>
        <strain evidence="6">JCM 17919</strain>
    </source>
</reference>
<dbReference type="SUPFAM" id="SSF55347">
    <property type="entry name" value="Glyceraldehyde-3-phosphate dehydrogenase-like, C-terminal domain"/>
    <property type="match status" value="1"/>
</dbReference>
<dbReference type="SUPFAM" id="SSF51735">
    <property type="entry name" value="NAD(P)-binding Rossmann-fold domains"/>
    <property type="match status" value="1"/>
</dbReference>
<dbReference type="InterPro" id="IPR050984">
    <property type="entry name" value="Gfo/Idh/MocA_domain"/>
</dbReference>